<dbReference type="RefSeq" id="WP_026989941.1">
    <property type="nucleotide sequence ID" value="NZ_AUGP01000004.1"/>
</dbReference>
<dbReference type="eggNOG" id="ENOG5030YUS">
    <property type="taxonomic scope" value="Bacteria"/>
</dbReference>
<organism evidence="1 2">
    <name type="scientific">Flavobacterium subsaxonicum WB 4.1-42 = DSM 21790</name>
    <dbReference type="NCBI Taxonomy" id="1121898"/>
    <lineage>
        <taxon>Bacteria</taxon>
        <taxon>Pseudomonadati</taxon>
        <taxon>Bacteroidota</taxon>
        <taxon>Flavobacteriia</taxon>
        <taxon>Flavobacteriales</taxon>
        <taxon>Flavobacteriaceae</taxon>
        <taxon>Flavobacterium</taxon>
    </lineage>
</organism>
<proteinExistence type="predicted"/>
<reference evidence="1 2" key="1">
    <citation type="submission" date="2013-09" db="EMBL/GenBank/DDBJ databases">
        <authorList>
            <person name="Zeng Z."/>
            <person name="Chen C."/>
        </authorList>
    </citation>
    <scope>NUCLEOTIDE SEQUENCE [LARGE SCALE GENOMIC DNA]</scope>
    <source>
        <strain evidence="1 2">WB 4.1-42</strain>
    </source>
</reference>
<name>A0A0A2MT75_9FLAO</name>
<evidence type="ECO:0000313" key="1">
    <source>
        <dbReference type="EMBL" id="KGO91435.1"/>
    </source>
</evidence>
<gene>
    <name evidence="1" type="ORF">Q766_17795</name>
</gene>
<protein>
    <submittedName>
        <fullName evidence="1">Uncharacterized protein</fullName>
    </submittedName>
</protein>
<dbReference type="STRING" id="1121898.GCA_000422725_03861"/>
<dbReference type="Proteomes" id="UP000030111">
    <property type="component" value="Unassembled WGS sequence"/>
</dbReference>
<comment type="caution">
    <text evidence="1">The sequence shown here is derived from an EMBL/GenBank/DDBJ whole genome shotgun (WGS) entry which is preliminary data.</text>
</comment>
<keyword evidence="2" id="KW-1185">Reference proteome</keyword>
<sequence>MDIAVTKLEILDWIMHLRDQAKVEKVLALKAEMENEIVAYNAVGEPLNINEYKAKADKGLKDIEEGRYMTDDELFNDMKSW</sequence>
<dbReference type="OrthoDB" id="1446355at2"/>
<dbReference type="EMBL" id="JRLY01000019">
    <property type="protein sequence ID" value="KGO91435.1"/>
    <property type="molecule type" value="Genomic_DNA"/>
</dbReference>
<accession>A0A0A2MT75</accession>
<evidence type="ECO:0000313" key="2">
    <source>
        <dbReference type="Proteomes" id="UP000030111"/>
    </source>
</evidence>
<dbReference type="AlphaFoldDB" id="A0A0A2MT75"/>